<evidence type="ECO:0000313" key="4">
    <source>
        <dbReference type="Proteomes" id="UP000078561"/>
    </source>
</evidence>
<evidence type="ECO:0000259" key="2">
    <source>
        <dbReference type="Pfam" id="PF20149"/>
    </source>
</evidence>
<feature type="domain" description="DUF6532" evidence="2">
    <location>
        <begin position="76"/>
        <end position="205"/>
    </location>
</feature>
<organism evidence="3">
    <name type="scientific">Absidia glauca</name>
    <name type="common">Pin mould</name>
    <dbReference type="NCBI Taxonomy" id="4829"/>
    <lineage>
        <taxon>Eukaryota</taxon>
        <taxon>Fungi</taxon>
        <taxon>Fungi incertae sedis</taxon>
        <taxon>Mucoromycota</taxon>
        <taxon>Mucoromycotina</taxon>
        <taxon>Mucoromycetes</taxon>
        <taxon>Mucorales</taxon>
        <taxon>Cunninghamellaceae</taxon>
        <taxon>Absidia</taxon>
    </lineage>
</organism>
<dbReference type="Pfam" id="PF20149">
    <property type="entry name" value="DUF6532"/>
    <property type="match status" value="1"/>
</dbReference>
<accession>A0A168L9Q8</accession>
<evidence type="ECO:0000313" key="3">
    <source>
        <dbReference type="EMBL" id="SAL96351.1"/>
    </source>
</evidence>
<sequence length="339" mass="38507">MSQRRIIENQRRNRSSGEGERRRDRRSASPRVRDQRSLSPIPQRQRQPSFEDEMVPIETISNLIPMEVDLLRVFARKDVYTVDGFADMETEIGMAKNSVMEIRGIVDDGNDITYRVDDKIINKYRSLLSHFRRKMVTAVRNQMLNYNFEGELEGQVLESKAAMYTYIRQDGRFLYRNFDVQNGIFSSNFFLTMYELVYLNPGTRDRRLRLVDTCAQSICLLFVAIQHNMSMSISAAPAPAPASASASAAAPAPASAPASASTTPPSPSRVNFSVGSKNDMLYHRLLDEERPPLPGWNNGQPIDWTAEVELFQERLLQRRNVEVVPGAITDEELNSFGFA</sequence>
<feature type="region of interest" description="Disordered" evidence="1">
    <location>
        <begin position="1"/>
        <end position="52"/>
    </location>
</feature>
<dbReference type="AlphaFoldDB" id="A0A168L9Q8"/>
<dbReference type="OrthoDB" id="2446457at2759"/>
<reference evidence="3" key="1">
    <citation type="submission" date="2016-04" db="EMBL/GenBank/DDBJ databases">
        <authorList>
            <person name="Evans L.H."/>
            <person name="Alamgir A."/>
            <person name="Owens N."/>
            <person name="Weber N.D."/>
            <person name="Virtaneva K."/>
            <person name="Barbian K."/>
            <person name="Babar A."/>
            <person name="Rosenke K."/>
        </authorList>
    </citation>
    <scope>NUCLEOTIDE SEQUENCE [LARGE SCALE GENOMIC DNA]</scope>
    <source>
        <strain evidence="3">CBS 101.48</strain>
    </source>
</reference>
<feature type="region of interest" description="Disordered" evidence="1">
    <location>
        <begin position="252"/>
        <end position="271"/>
    </location>
</feature>
<evidence type="ECO:0000256" key="1">
    <source>
        <dbReference type="SAM" id="MobiDB-lite"/>
    </source>
</evidence>
<feature type="compositionally biased region" description="Low complexity" evidence="1">
    <location>
        <begin position="252"/>
        <end position="263"/>
    </location>
</feature>
<dbReference type="EMBL" id="LT550934">
    <property type="protein sequence ID" value="SAL96351.1"/>
    <property type="molecule type" value="Genomic_DNA"/>
</dbReference>
<dbReference type="InterPro" id="IPR045341">
    <property type="entry name" value="DUF6532"/>
</dbReference>
<proteinExistence type="predicted"/>
<name>A0A168L9Q8_ABSGL</name>
<protein>
    <recommendedName>
        <fullName evidence="2">DUF6532 domain-containing protein</fullName>
    </recommendedName>
</protein>
<feature type="compositionally biased region" description="Polar residues" evidence="1">
    <location>
        <begin position="37"/>
        <end position="48"/>
    </location>
</feature>
<gene>
    <name evidence="3" type="primary">ABSGL_01749.1 scaffold 2115</name>
</gene>
<dbReference type="Proteomes" id="UP000078561">
    <property type="component" value="Unassembled WGS sequence"/>
</dbReference>
<keyword evidence="4" id="KW-1185">Reference proteome</keyword>
<dbReference type="InParanoid" id="A0A168L9Q8"/>
<feature type="compositionally biased region" description="Basic and acidic residues" evidence="1">
    <location>
        <begin position="1"/>
        <end position="22"/>
    </location>
</feature>